<sequence>MVNECGKLSVANLHVIQFILAEMPKAKTKAYKFSQSQSHFLESYLDNYIKASDGDDDASAQPECDKLIHTAQAALAKKFPTAPADQDAITQARLISLLHSDYYFSTLHL</sequence>
<evidence type="ECO:0000313" key="1">
    <source>
        <dbReference type="EMBL" id="KAK7680019.1"/>
    </source>
</evidence>
<reference evidence="1 2" key="1">
    <citation type="submission" date="2022-09" db="EMBL/GenBank/DDBJ databases">
        <authorList>
            <person name="Palmer J.M."/>
        </authorList>
    </citation>
    <scope>NUCLEOTIDE SEQUENCE [LARGE SCALE GENOMIC DNA]</scope>
    <source>
        <strain evidence="1 2">DSM 7382</strain>
    </source>
</reference>
<gene>
    <name evidence="1" type="ORF">QCA50_016965</name>
</gene>
<name>A0AAW0FP40_9APHY</name>
<keyword evidence="2" id="KW-1185">Reference proteome</keyword>
<comment type="caution">
    <text evidence="1">The sequence shown here is derived from an EMBL/GenBank/DDBJ whole genome shotgun (WGS) entry which is preliminary data.</text>
</comment>
<dbReference type="EMBL" id="JASBNA010000053">
    <property type="protein sequence ID" value="KAK7680019.1"/>
    <property type="molecule type" value="Genomic_DNA"/>
</dbReference>
<dbReference type="AlphaFoldDB" id="A0AAW0FP40"/>
<evidence type="ECO:0000313" key="2">
    <source>
        <dbReference type="Proteomes" id="UP001385951"/>
    </source>
</evidence>
<dbReference type="Proteomes" id="UP001385951">
    <property type="component" value="Unassembled WGS sequence"/>
</dbReference>
<accession>A0AAW0FP40</accession>
<protein>
    <submittedName>
        <fullName evidence="1">Uncharacterized protein</fullName>
    </submittedName>
</protein>
<proteinExistence type="predicted"/>
<organism evidence="1 2">
    <name type="scientific">Cerrena zonata</name>
    <dbReference type="NCBI Taxonomy" id="2478898"/>
    <lineage>
        <taxon>Eukaryota</taxon>
        <taxon>Fungi</taxon>
        <taxon>Dikarya</taxon>
        <taxon>Basidiomycota</taxon>
        <taxon>Agaricomycotina</taxon>
        <taxon>Agaricomycetes</taxon>
        <taxon>Polyporales</taxon>
        <taxon>Cerrenaceae</taxon>
        <taxon>Cerrena</taxon>
    </lineage>
</organism>